<sequence length="267" mass="28564">MTETTEKPVIETRKGKSVWLTLNRPHIKNAMNGEMIAMLVEAFQRLGADPDTRAIVLAANGDAFCSGADLSYMMQMAQQAAASNTNQQSAVTLTSLFRGIAECPKPVVARVHGLCLAGATGLVSASDIIVASNNVKFSLPEVKRGLIPATISPYVVQAMGVQAARRYFITGETFSAQKAYELGMVHELTTLEKLDAALDSILAELDSCAPDAMAACKKLVRDVSRMDITADETHADVAARLAAVRGSAEAAEGMMAFMQKRKPQWVG</sequence>
<dbReference type="PROSITE" id="PS00166">
    <property type="entry name" value="ENOYL_COA_HYDRATASE"/>
    <property type="match status" value="1"/>
</dbReference>
<evidence type="ECO:0000256" key="2">
    <source>
        <dbReference type="RuleBase" id="RU003707"/>
    </source>
</evidence>
<evidence type="ECO:0000313" key="4">
    <source>
        <dbReference type="Proteomes" id="UP001329151"/>
    </source>
</evidence>
<dbReference type="PANTHER" id="PTHR42964">
    <property type="entry name" value="ENOYL-COA HYDRATASE"/>
    <property type="match status" value="1"/>
</dbReference>
<protein>
    <submittedName>
        <fullName evidence="3">Enoyl-CoA hydratase/isomerase family protein</fullName>
    </submittedName>
</protein>
<keyword evidence="4" id="KW-1185">Reference proteome</keyword>
<dbReference type="Pfam" id="PF00378">
    <property type="entry name" value="ECH_1"/>
    <property type="match status" value="1"/>
</dbReference>
<reference evidence="3 4" key="1">
    <citation type="submission" date="2023-10" db="EMBL/GenBank/DDBJ databases">
        <title>Complete Genome Sequence of Limnobacter thiooxidans CS-K2T, Isolated from freshwater lake sediments in Bavaria, Germany.</title>
        <authorList>
            <person name="Naruki M."/>
            <person name="Watanabe A."/>
            <person name="Warashina T."/>
            <person name="Morita T."/>
            <person name="Arakawa K."/>
        </authorList>
    </citation>
    <scope>NUCLEOTIDE SEQUENCE [LARGE SCALE GENOMIC DNA]</scope>
    <source>
        <strain evidence="3 4">CS-K2</strain>
    </source>
</reference>
<evidence type="ECO:0000256" key="1">
    <source>
        <dbReference type="ARBA" id="ARBA00005254"/>
    </source>
</evidence>
<dbReference type="AlphaFoldDB" id="A0AA86MCB4"/>
<dbReference type="InterPro" id="IPR051683">
    <property type="entry name" value="Enoyl-CoA_Hydratase/Isomerase"/>
</dbReference>
<gene>
    <name evidence="3" type="ORF">RGQ30_01570</name>
</gene>
<dbReference type="InterPro" id="IPR001753">
    <property type="entry name" value="Enoyl-CoA_hydra/iso"/>
</dbReference>
<dbReference type="Gene3D" id="3.90.226.10">
    <property type="entry name" value="2-enoyl-CoA Hydratase, Chain A, domain 1"/>
    <property type="match status" value="1"/>
</dbReference>
<dbReference type="Gene3D" id="1.10.12.10">
    <property type="entry name" value="Lyase 2-enoyl-coa Hydratase, Chain A, domain 2"/>
    <property type="match status" value="1"/>
</dbReference>
<name>A0AA86MCB4_9BURK</name>
<evidence type="ECO:0000313" key="3">
    <source>
        <dbReference type="EMBL" id="BET24656.1"/>
    </source>
</evidence>
<dbReference type="Proteomes" id="UP001329151">
    <property type="component" value="Chromosome"/>
</dbReference>
<dbReference type="CDD" id="cd06558">
    <property type="entry name" value="crotonase-like"/>
    <property type="match status" value="1"/>
</dbReference>
<dbReference type="GO" id="GO:0003824">
    <property type="term" value="F:catalytic activity"/>
    <property type="evidence" value="ECO:0007669"/>
    <property type="project" value="InterPro"/>
</dbReference>
<comment type="similarity">
    <text evidence="1 2">Belongs to the enoyl-CoA hydratase/isomerase family.</text>
</comment>
<organism evidence="3 4">
    <name type="scientific">Limnobacter thiooxidans</name>
    <dbReference type="NCBI Taxonomy" id="131080"/>
    <lineage>
        <taxon>Bacteria</taxon>
        <taxon>Pseudomonadati</taxon>
        <taxon>Pseudomonadota</taxon>
        <taxon>Betaproteobacteria</taxon>
        <taxon>Burkholderiales</taxon>
        <taxon>Burkholderiaceae</taxon>
        <taxon>Limnobacter</taxon>
    </lineage>
</organism>
<dbReference type="EMBL" id="AP028947">
    <property type="protein sequence ID" value="BET24656.1"/>
    <property type="molecule type" value="Genomic_DNA"/>
</dbReference>
<dbReference type="SUPFAM" id="SSF52096">
    <property type="entry name" value="ClpP/crotonase"/>
    <property type="match status" value="1"/>
</dbReference>
<dbReference type="PANTHER" id="PTHR42964:SF1">
    <property type="entry name" value="POLYKETIDE BIOSYNTHESIS ENOYL-COA HYDRATASE PKSH-RELATED"/>
    <property type="match status" value="1"/>
</dbReference>
<dbReference type="InterPro" id="IPR014748">
    <property type="entry name" value="Enoyl-CoA_hydra_C"/>
</dbReference>
<dbReference type="KEGG" id="lto:RGQ30_01570"/>
<proteinExistence type="inferred from homology"/>
<dbReference type="RefSeq" id="WP_130557108.1">
    <property type="nucleotide sequence ID" value="NZ_AP028947.1"/>
</dbReference>
<dbReference type="InterPro" id="IPR018376">
    <property type="entry name" value="Enoyl-CoA_hyd/isom_CS"/>
</dbReference>
<dbReference type="InterPro" id="IPR029045">
    <property type="entry name" value="ClpP/crotonase-like_dom_sf"/>
</dbReference>
<accession>A0AA86MCB4</accession>